<comment type="caution">
    <text evidence="2">The sequence shown here is derived from an EMBL/GenBank/DDBJ whole genome shotgun (WGS) entry which is preliminary data.</text>
</comment>
<dbReference type="InterPro" id="IPR017087">
    <property type="entry name" value="UCP037004"/>
</dbReference>
<dbReference type="PANTHER" id="PTHR30087">
    <property type="entry name" value="INNER MEMBRANE PROTEIN"/>
    <property type="match status" value="1"/>
</dbReference>
<dbReference type="RefSeq" id="WP_176788346.1">
    <property type="nucleotide sequence ID" value="NZ_JABXWR010000001.1"/>
</dbReference>
<dbReference type="AlphaFoldDB" id="A0A7K4HN20"/>
<dbReference type="Proteomes" id="UP000570823">
    <property type="component" value="Unassembled WGS sequence"/>
</dbReference>
<dbReference type="OrthoDB" id="2675at2157"/>
<dbReference type="PANTHER" id="PTHR30087:SF0">
    <property type="entry name" value="INNER MEMBRANE PROTEIN"/>
    <property type="match status" value="1"/>
</dbReference>
<accession>A0A7K4HN20</accession>
<organism evidence="2 3">
    <name type="scientific">Methanofollis tationis</name>
    <dbReference type="NCBI Taxonomy" id="81417"/>
    <lineage>
        <taxon>Archaea</taxon>
        <taxon>Methanobacteriati</taxon>
        <taxon>Methanobacteriota</taxon>
        <taxon>Stenosarchaea group</taxon>
        <taxon>Methanomicrobia</taxon>
        <taxon>Methanomicrobiales</taxon>
        <taxon>Methanomicrobiaceae</taxon>
        <taxon>Methanofollis</taxon>
    </lineage>
</organism>
<evidence type="ECO:0000259" key="1">
    <source>
        <dbReference type="Pfam" id="PF08349"/>
    </source>
</evidence>
<evidence type="ECO:0000313" key="2">
    <source>
        <dbReference type="EMBL" id="NVO66673.1"/>
    </source>
</evidence>
<dbReference type="InterPro" id="IPR013560">
    <property type="entry name" value="DUF1722"/>
</dbReference>
<sequence length="328" mass="37526">MNTFERPRILSSRCIEFDHCRWNGDRITSNTVSALKEYADFLPVCAEMEIGLGVPREPVRLVDMNGSTRLIQHETGLDVTDRMIAFADSTLDAAGDLDGFILKSRSPSCGIKDVKVYRGAESGDTARKEAGIFAARVMERFPGLPVEDEGRLRNRRIKEHFFTRIFAGALFRQVRASGKMHELAAFHQRNKFLLMAYSQKELQELGRIVANHEKHGFNEVADAYGAHFSRALARAPPYTATINVLMHALGYFKDSLSHEEKAFFLENLHRYREDRSTVCPNLAVFRSWIVRFGNDYLANQTFFNPFPPDLVEVARDLSHKERDYWAEK</sequence>
<evidence type="ECO:0000313" key="3">
    <source>
        <dbReference type="Proteomes" id="UP000570823"/>
    </source>
</evidence>
<gene>
    <name evidence="2" type="ORF">HWN36_04970</name>
</gene>
<dbReference type="PIRSF" id="PIRSF037004">
    <property type="entry name" value="UCP037004"/>
    <property type="match status" value="1"/>
</dbReference>
<dbReference type="EMBL" id="JABXWR010000001">
    <property type="protein sequence ID" value="NVO66673.1"/>
    <property type="molecule type" value="Genomic_DNA"/>
</dbReference>
<protein>
    <submittedName>
        <fullName evidence="2">DUF1722 domain-containing protein</fullName>
    </submittedName>
</protein>
<reference evidence="2 3" key="1">
    <citation type="submission" date="2020-06" db="EMBL/GenBank/DDBJ databases">
        <title>Methanofollis fontis sp. nov., a methanogen isolated from marine sediments near a cold seep at Four-Way Closure Ridge offshore southwestern Taiwan.</title>
        <authorList>
            <person name="Chen S.-C."/>
            <person name="Teng N.-H."/>
            <person name="Lin Y.-S."/>
            <person name="Lai M.-C."/>
            <person name="Chen H.-H."/>
            <person name="Wang C.-C."/>
        </authorList>
    </citation>
    <scope>NUCLEOTIDE SEQUENCE [LARGE SCALE GENOMIC DNA]</scope>
    <source>
        <strain evidence="2 3">DSM 2702</strain>
    </source>
</reference>
<proteinExistence type="predicted"/>
<dbReference type="Pfam" id="PF04463">
    <property type="entry name" value="2-thiour_desulf"/>
    <property type="match status" value="1"/>
</dbReference>
<dbReference type="Pfam" id="PF08349">
    <property type="entry name" value="DUF1722"/>
    <property type="match status" value="1"/>
</dbReference>
<feature type="domain" description="DUF1722" evidence="1">
    <location>
        <begin position="191"/>
        <end position="307"/>
    </location>
</feature>
<keyword evidence="3" id="KW-1185">Reference proteome</keyword>
<name>A0A7K4HN20_9EURY</name>
<dbReference type="InterPro" id="IPR007553">
    <property type="entry name" value="2-thiour_desulf"/>
</dbReference>